<reference evidence="2 3" key="2">
    <citation type="journal article" date="2013" name="IMA Fungus">
        <title>IMA Genome-F 1: Ceratocystis fimbriata: Draft nuclear genome sequence for the plant pathogen, Ceratocystis fimbriata.</title>
        <authorList>
            <person name="Wilken P.M."/>
            <person name="Steenkamp E.T."/>
            <person name="Wingfield M.J."/>
            <person name="de Beer Z.W."/>
            <person name="Wingfield B.D."/>
        </authorList>
    </citation>
    <scope>NUCLEOTIDE SEQUENCE [LARGE SCALE GENOMIC DNA]</scope>
    <source>
        <strain evidence="2 3">CBS 114723</strain>
    </source>
</reference>
<accession>A0A2C5X0L8</accession>
<sequence length="1071" mass="114843">MIPGLSSGSGNVYGNVAASWAASWSGAATGAATAPASTPGSILTPSQIAQQKLKAAALASKASAPQHPDIYRADEDDDEYSPESHIDEGEAEGTNTTPPIDDDIYEPELPAEADEDHSYPVDNGNEDDDMYDPDAYAPEENISAGVSPRSFDTDGRVSDFEPATGANPMPTSGGALDSDNLVSKPSAAQDDDISLIEARKKAQAAILRLWPLEVRYQQYIEEGIEETVIKQLFCDLGLDTYAGCPQTNKQKSPIAKSTTSQQDSPSVVGSMSGPSATSASQTAPPSTTPATTTKASPTQAVETAAKASNNAEERKDRIARLLAMRKAARSQTVAPLATTPGQSLSQDGSRLAHNQIASLPPKPPTINQTALSSHEALRKHKMEVLATMRPKRISTTSKADDPSPVSTVAEPTPVDTPTPKPASTLASNSPPRNAPTGPRAFTLATQPTSIPNRTRPTAPNVTIPSSVLQPVSRPVPQQMSFVIDVSSDEEEDSHPAQNDRLYELPSTSNSSKVLSLNGTPVNGSVKQGKQVAELDRDIDQLKRKIAEMEARKSTSSSGTPISQQQQKQAPPSLPLPSFTTRPPPAIPQIGLSKIKKPQPASKKAKKKTLARKRAAKKLPIVEAMLAKKVARLQSVNLEAMKLLKEIEDAQREKLRLEQETKEEADDSDSAEENDGGIPKITVPETPAIPILGKRKDLSPAQASPASVSQQSRGQNGLPPKPPTPSVTIKSTAPLVNTALPTSQQTETIADSTSSEDKSSDEGLENYDSTDSPSAKRARISTTKPSPKSVNTSPTPLTDAEDDLPMDESNSDVSDTSSSEESDQSDDEEGEEKGKSDTETDPSHVVDETLTSQRASLKKGSSPPHVPIWKQKTQQKQQEQAITQSQPSTATTDNDSDQELNGDALPIVTSRPKFAAEISDVFDTVHNPTYPDAFVPYESIYKGNAYYCFHPSFDGDVATTLRSLTYSNNIDPNWAFCTDDLDDGGCSKGADCEWQHLSNIGIGEDKILVALGNSNGLGHADRRRFIDGLRQVLIDIKVRDVKDFDLISKAILDYRRNFLGDASKIRFMDVDI</sequence>
<dbReference type="STRING" id="1035309.A0A2C5X0L8"/>
<evidence type="ECO:0000256" key="1">
    <source>
        <dbReference type="SAM" id="MobiDB-lite"/>
    </source>
</evidence>
<feature type="compositionally biased region" description="Polar residues" evidence="1">
    <location>
        <begin position="779"/>
        <end position="795"/>
    </location>
</feature>
<feature type="compositionally biased region" description="Acidic residues" evidence="1">
    <location>
        <begin position="662"/>
        <end position="674"/>
    </location>
</feature>
<dbReference type="AlphaFoldDB" id="A0A2C5X0L8"/>
<feature type="compositionally biased region" description="Polar residues" evidence="1">
    <location>
        <begin position="725"/>
        <end position="749"/>
    </location>
</feature>
<reference evidence="2 3" key="1">
    <citation type="journal article" date="2013" name="Fungal Biol.">
        <title>Analysis of microsatellite markers in the genome of the plant pathogen Ceratocystis fimbriata.</title>
        <authorList>
            <person name="Simpson M.C."/>
            <person name="Wilken P.M."/>
            <person name="Coetzee M.P."/>
            <person name="Wingfield M.J."/>
            <person name="Wingfield B.D."/>
        </authorList>
    </citation>
    <scope>NUCLEOTIDE SEQUENCE [LARGE SCALE GENOMIC DNA]</scope>
    <source>
        <strain evidence="2 3">CBS 114723</strain>
    </source>
</reference>
<feature type="compositionally biased region" description="Polar residues" evidence="1">
    <location>
        <begin position="330"/>
        <end position="348"/>
    </location>
</feature>
<feature type="region of interest" description="Disordered" evidence="1">
    <location>
        <begin position="548"/>
        <end position="616"/>
    </location>
</feature>
<evidence type="ECO:0000313" key="3">
    <source>
        <dbReference type="Proteomes" id="UP000222788"/>
    </source>
</evidence>
<feature type="compositionally biased region" description="Basic residues" evidence="1">
    <location>
        <begin position="602"/>
        <end position="616"/>
    </location>
</feature>
<organism evidence="2 3">
    <name type="scientific">Ceratocystis fimbriata CBS 114723</name>
    <dbReference type="NCBI Taxonomy" id="1035309"/>
    <lineage>
        <taxon>Eukaryota</taxon>
        <taxon>Fungi</taxon>
        <taxon>Dikarya</taxon>
        <taxon>Ascomycota</taxon>
        <taxon>Pezizomycotina</taxon>
        <taxon>Sordariomycetes</taxon>
        <taxon>Hypocreomycetidae</taxon>
        <taxon>Microascales</taxon>
        <taxon>Ceratocystidaceae</taxon>
        <taxon>Ceratocystis</taxon>
    </lineage>
</organism>
<protein>
    <recommendedName>
        <fullName evidence="4">C3H1-type domain-containing protein</fullName>
    </recommendedName>
</protein>
<feature type="compositionally biased region" description="Low complexity" evidence="1">
    <location>
        <begin position="869"/>
        <end position="885"/>
    </location>
</feature>
<feature type="compositionally biased region" description="Polar residues" evidence="1">
    <location>
        <begin position="553"/>
        <end position="569"/>
    </location>
</feature>
<feature type="compositionally biased region" description="Acidic residues" evidence="1">
    <location>
        <begin position="798"/>
        <end position="809"/>
    </location>
</feature>
<name>A0A2C5X0L8_9PEZI</name>
<feature type="compositionally biased region" description="Acidic residues" evidence="1">
    <location>
        <begin position="817"/>
        <end position="830"/>
    </location>
</feature>
<gene>
    <name evidence="2" type="ORF">CFIMG_000142RA</name>
</gene>
<proteinExistence type="predicted"/>
<dbReference type="Proteomes" id="UP000222788">
    <property type="component" value="Unassembled WGS sequence"/>
</dbReference>
<feature type="compositionally biased region" description="Low complexity" evidence="1">
    <location>
        <begin position="264"/>
        <end position="300"/>
    </location>
</feature>
<feature type="region of interest" description="Disordered" evidence="1">
    <location>
        <begin position="247"/>
        <end position="314"/>
    </location>
</feature>
<feature type="compositionally biased region" description="Basic and acidic residues" evidence="1">
    <location>
        <begin position="831"/>
        <end position="846"/>
    </location>
</feature>
<dbReference type="EMBL" id="APWK03000092">
    <property type="protein sequence ID" value="PHH51532.1"/>
    <property type="molecule type" value="Genomic_DNA"/>
</dbReference>
<feature type="region of interest" description="Disordered" evidence="1">
    <location>
        <begin position="389"/>
        <end position="467"/>
    </location>
</feature>
<feature type="region of interest" description="Disordered" evidence="1">
    <location>
        <begin position="330"/>
        <end position="350"/>
    </location>
</feature>
<feature type="compositionally biased region" description="Low complexity" evidence="1">
    <location>
        <begin position="50"/>
        <end position="64"/>
    </location>
</feature>
<feature type="compositionally biased region" description="Low complexity" evidence="1">
    <location>
        <begin position="698"/>
        <end position="711"/>
    </location>
</feature>
<feature type="compositionally biased region" description="Acidic residues" evidence="1">
    <location>
        <begin position="100"/>
        <end position="115"/>
    </location>
</feature>
<evidence type="ECO:0008006" key="4">
    <source>
        <dbReference type="Google" id="ProtNLM"/>
    </source>
</evidence>
<feature type="region of interest" description="Disordered" evidence="1">
    <location>
        <begin position="654"/>
        <end position="905"/>
    </location>
</feature>
<feature type="compositionally biased region" description="Polar residues" evidence="1">
    <location>
        <begin position="247"/>
        <end position="263"/>
    </location>
</feature>
<keyword evidence="3" id="KW-1185">Reference proteome</keyword>
<evidence type="ECO:0000313" key="2">
    <source>
        <dbReference type="EMBL" id="PHH51532.1"/>
    </source>
</evidence>
<comment type="caution">
    <text evidence="2">The sequence shown here is derived from an EMBL/GenBank/DDBJ whole genome shotgun (WGS) entry which is preliminary data.</text>
</comment>
<feature type="region of interest" description="Disordered" evidence="1">
    <location>
        <begin position="50"/>
        <end position="191"/>
    </location>
</feature>
<feature type="region of interest" description="Disordered" evidence="1">
    <location>
        <begin position="486"/>
        <end position="509"/>
    </location>
</feature>
<feature type="compositionally biased region" description="Polar residues" evidence="1">
    <location>
        <begin position="443"/>
        <end position="467"/>
    </location>
</feature>
<dbReference type="OrthoDB" id="1922977at2759"/>